<keyword evidence="4" id="KW-1185">Reference proteome</keyword>
<dbReference type="STRING" id="67285.AQI88_30795"/>
<evidence type="ECO:0000259" key="2">
    <source>
        <dbReference type="Pfam" id="PF09990"/>
    </source>
</evidence>
<name>A0A101NGJ2_9ACTN</name>
<comment type="caution">
    <text evidence="3">The sequence shown here is derived from an EMBL/GenBank/DDBJ whole genome shotgun (WGS) entry which is preliminary data.</text>
</comment>
<gene>
    <name evidence="3" type="ORF">AQI88_30795</name>
</gene>
<protein>
    <recommendedName>
        <fullName evidence="2">DUF2231 domain-containing protein</fullName>
    </recommendedName>
</protein>
<dbReference type="EMBL" id="LMWL01000061">
    <property type="protein sequence ID" value="KUM92567.1"/>
    <property type="molecule type" value="Genomic_DNA"/>
</dbReference>
<dbReference type="Pfam" id="PF09990">
    <property type="entry name" value="DUF2231"/>
    <property type="match status" value="1"/>
</dbReference>
<reference evidence="3 4" key="1">
    <citation type="submission" date="2015-10" db="EMBL/GenBank/DDBJ databases">
        <title>Draft genome sequence of Streptomyces cellostaticus DSM 40189, type strain for the species Streptomyces cellostaticus.</title>
        <authorList>
            <person name="Ruckert C."/>
            <person name="Winkler A."/>
            <person name="Kalinowski J."/>
            <person name="Kampfer P."/>
            <person name="Glaeser S."/>
        </authorList>
    </citation>
    <scope>NUCLEOTIDE SEQUENCE [LARGE SCALE GENOMIC DNA]</scope>
    <source>
        <strain evidence="3 4">DSM 40189</strain>
    </source>
</reference>
<dbReference type="InterPro" id="IPR019251">
    <property type="entry name" value="DUF2231_TM"/>
</dbReference>
<keyword evidence="1" id="KW-0812">Transmembrane</keyword>
<keyword evidence="1" id="KW-1133">Transmembrane helix</keyword>
<evidence type="ECO:0000313" key="4">
    <source>
        <dbReference type="Proteomes" id="UP000054241"/>
    </source>
</evidence>
<dbReference type="Proteomes" id="UP000054241">
    <property type="component" value="Unassembled WGS sequence"/>
</dbReference>
<evidence type="ECO:0000313" key="3">
    <source>
        <dbReference type="EMBL" id="KUM92567.1"/>
    </source>
</evidence>
<dbReference type="AlphaFoldDB" id="A0A101NGJ2"/>
<evidence type="ECO:0000256" key="1">
    <source>
        <dbReference type="SAM" id="Phobius"/>
    </source>
</evidence>
<keyword evidence="1" id="KW-0472">Membrane</keyword>
<feature type="domain" description="DUF2231" evidence="2">
    <location>
        <begin position="23"/>
        <end position="162"/>
    </location>
</feature>
<proteinExistence type="predicted"/>
<organism evidence="3 4">
    <name type="scientific">Streptomyces cellostaticus</name>
    <dbReference type="NCBI Taxonomy" id="67285"/>
    <lineage>
        <taxon>Bacteria</taxon>
        <taxon>Bacillati</taxon>
        <taxon>Actinomycetota</taxon>
        <taxon>Actinomycetes</taxon>
        <taxon>Kitasatosporales</taxon>
        <taxon>Streptomycetaceae</taxon>
        <taxon>Streptomyces</taxon>
    </lineage>
</organism>
<feature type="transmembrane region" description="Helical" evidence="1">
    <location>
        <begin position="63"/>
        <end position="85"/>
    </location>
</feature>
<sequence>MVVNSVPRQAKQPVSGLLAGPYGHPFHPILVTVPIGAWVCSLVFDIASQVVHRPGFLAHGSAWLIAIGVLGALAAACVGFLDLFAIPTGTPAFRTGVLHMALNLAVTAAYAADFAWRQSGGYPEREGVGYGQLALSAVSLAALGLSGYLGGKLAYRYGVRVAEESVQAEGYRPIGPAGRTS</sequence>
<accession>A0A101NGJ2</accession>
<dbReference type="RefSeq" id="WP_067005413.1">
    <property type="nucleotide sequence ID" value="NZ_BNDU01000012.1"/>
</dbReference>
<feature type="transmembrane region" description="Helical" evidence="1">
    <location>
        <begin position="128"/>
        <end position="149"/>
    </location>
</feature>
<dbReference type="OrthoDB" id="147178at2"/>
<feature type="transmembrane region" description="Helical" evidence="1">
    <location>
        <begin position="29"/>
        <end position="51"/>
    </location>
</feature>